<gene>
    <name evidence="1" type="ORF">PXEA_LOCUS13649</name>
</gene>
<proteinExistence type="predicted"/>
<protein>
    <submittedName>
        <fullName evidence="1">Uncharacterized protein</fullName>
    </submittedName>
</protein>
<evidence type="ECO:0000313" key="2">
    <source>
        <dbReference type="Proteomes" id="UP000784294"/>
    </source>
</evidence>
<reference evidence="1" key="1">
    <citation type="submission" date="2018-11" db="EMBL/GenBank/DDBJ databases">
        <authorList>
            <consortium name="Pathogen Informatics"/>
        </authorList>
    </citation>
    <scope>NUCLEOTIDE SEQUENCE</scope>
</reference>
<accession>A0A3S5AMF1</accession>
<dbReference type="AlphaFoldDB" id="A0A3S5AMF1"/>
<sequence length="56" mass="6377">MAEGFTEDLYAFYRRPNGAPRTPRDPDSGLPSLIADGLYMPRLVSAFLFDHTTRSW</sequence>
<dbReference type="EMBL" id="CAAALY010045307">
    <property type="protein sequence ID" value="VEL20209.1"/>
    <property type="molecule type" value="Genomic_DNA"/>
</dbReference>
<keyword evidence="2" id="KW-1185">Reference proteome</keyword>
<dbReference type="OrthoDB" id="527990at2759"/>
<comment type="caution">
    <text evidence="1">The sequence shown here is derived from an EMBL/GenBank/DDBJ whole genome shotgun (WGS) entry which is preliminary data.</text>
</comment>
<dbReference type="Proteomes" id="UP000784294">
    <property type="component" value="Unassembled WGS sequence"/>
</dbReference>
<name>A0A3S5AMF1_9PLAT</name>
<evidence type="ECO:0000313" key="1">
    <source>
        <dbReference type="EMBL" id="VEL20209.1"/>
    </source>
</evidence>
<organism evidence="1 2">
    <name type="scientific">Protopolystoma xenopodis</name>
    <dbReference type="NCBI Taxonomy" id="117903"/>
    <lineage>
        <taxon>Eukaryota</taxon>
        <taxon>Metazoa</taxon>
        <taxon>Spiralia</taxon>
        <taxon>Lophotrochozoa</taxon>
        <taxon>Platyhelminthes</taxon>
        <taxon>Monogenea</taxon>
        <taxon>Polyopisthocotylea</taxon>
        <taxon>Polystomatidea</taxon>
        <taxon>Polystomatidae</taxon>
        <taxon>Protopolystoma</taxon>
    </lineage>
</organism>